<feature type="transmembrane region" description="Helical" evidence="1">
    <location>
        <begin position="80"/>
        <end position="98"/>
    </location>
</feature>
<comment type="caution">
    <text evidence="4">The sequence shown here is derived from an EMBL/GenBank/DDBJ whole genome shotgun (WGS) entry which is preliminary data.</text>
</comment>
<dbReference type="SUPFAM" id="SSF55073">
    <property type="entry name" value="Nucleotide cyclase"/>
    <property type="match status" value="1"/>
</dbReference>
<evidence type="ECO:0000313" key="5">
    <source>
        <dbReference type="Proteomes" id="UP001183643"/>
    </source>
</evidence>
<evidence type="ECO:0000256" key="1">
    <source>
        <dbReference type="SAM" id="Phobius"/>
    </source>
</evidence>
<feature type="transmembrane region" description="Helical" evidence="1">
    <location>
        <begin position="28"/>
        <end position="49"/>
    </location>
</feature>
<dbReference type="SMART" id="SM00267">
    <property type="entry name" value="GGDEF"/>
    <property type="match status" value="1"/>
</dbReference>
<accession>A0AAE4CAC4</accession>
<dbReference type="Proteomes" id="UP001183643">
    <property type="component" value="Unassembled WGS sequence"/>
</dbReference>
<keyword evidence="1" id="KW-0812">Transmembrane</keyword>
<dbReference type="InterPro" id="IPR043128">
    <property type="entry name" value="Rev_trsase/Diguanyl_cyclase"/>
</dbReference>
<dbReference type="GO" id="GO:0071111">
    <property type="term" value="F:cyclic-guanylate-specific phosphodiesterase activity"/>
    <property type="evidence" value="ECO:0007669"/>
    <property type="project" value="InterPro"/>
</dbReference>
<dbReference type="InterPro" id="IPR001633">
    <property type="entry name" value="EAL_dom"/>
</dbReference>
<dbReference type="Gene3D" id="3.30.70.270">
    <property type="match status" value="1"/>
</dbReference>
<evidence type="ECO:0000259" key="2">
    <source>
        <dbReference type="PROSITE" id="PS50883"/>
    </source>
</evidence>
<dbReference type="Gene3D" id="3.20.20.450">
    <property type="entry name" value="EAL domain"/>
    <property type="match status" value="1"/>
</dbReference>
<keyword evidence="5" id="KW-1185">Reference proteome</keyword>
<name>A0AAE4CAC4_9ACTN</name>
<dbReference type="SMART" id="SM00052">
    <property type="entry name" value="EAL"/>
    <property type="match status" value="1"/>
</dbReference>
<dbReference type="PANTHER" id="PTHR33121:SF70">
    <property type="entry name" value="SIGNALING PROTEIN YKOW"/>
    <property type="match status" value="1"/>
</dbReference>
<dbReference type="AlphaFoldDB" id="A0AAE4CAC4"/>
<dbReference type="CDD" id="cd01948">
    <property type="entry name" value="EAL"/>
    <property type="match status" value="1"/>
</dbReference>
<evidence type="ECO:0000313" key="4">
    <source>
        <dbReference type="EMBL" id="MDR7275684.1"/>
    </source>
</evidence>
<dbReference type="EMBL" id="JAVDYB010000001">
    <property type="protein sequence ID" value="MDR7275684.1"/>
    <property type="molecule type" value="Genomic_DNA"/>
</dbReference>
<sequence>MAGRRRSEIRYAGLPEVAAGGVGDARRVLFRLMSVYAVVCWLALLPGWLDDGHPAIVVVAVVVTAVAVVLSRARVLPQPVAHALLGGVPLCTAALTAAAGGGVISAAFAFLALFVTVYAAMFFSRRALTVHLTWSVVASGGALTATSVGDPHNGYYVLVLAITLTATGLLLSGLVRTVWHTATHDPVTGLLNESGLRAAILARPADGTVLVCDIDDFSHVNDALGRDNGDVLLRAVAADLSRTWPRAAAARIGADVFAAWLPTTRDAGALARQLVGLHGPYPAGGIDVDVTLTAGLAHTDGSAPAELLRRAAVALAAAKHDARPWHVWTAEDDRTRRDDLALQAELREAITRGELVVHYQPQVDRHHHRIVGAEALVRWQHPRRGLLGPGAFLPGAERTPLIVDITEQVLADATGQAARWRAAGTPIPVSVNVSARSLTDDGLPERIAAHLARAGLPAPLLTIEITETAIVAQPAHARRLLQAVRDLGVRVSIDDFGTGHTSLALLADLPIDEIKLDRRFVAAALSQPSATAIAVTVADLADRLHLHAVAEGVEDEAVSALMDSIGFDAQQGYHHARPQPADTVGELLASSAAAPGRTEGALRAHGPAWPQIGVDAGPAVSW</sequence>
<dbReference type="InterPro" id="IPR000160">
    <property type="entry name" value="GGDEF_dom"/>
</dbReference>
<dbReference type="InterPro" id="IPR029787">
    <property type="entry name" value="Nucleotide_cyclase"/>
</dbReference>
<dbReference type="Pfam" id="PF00563">
    <property type="entry name" value="EAL"/>
    <property type="match status" value="1"/>
</dbReference>
<dbReference type="SUPFAM" id="SSF141868">
    <property type="entry name" value="EAL domain-like"/>
    <property type="match status" value="1"/>
</dbReference>
<dbReference type="PANTHER" id="PTHR33121">
    <property type="entry name" value="CYCLIC DI-GMP PHOSPHODIESTERASE PDEF"/>
    <property type="match status" value="1"/>
</dbReference>
<dbReference type="NCBIfam" id="TIGR00254">
    <property type="entry name" value="GGDEF"/>
    <property type="match status" value="1"/>
</dbReference>
<keyword evidence="1" id="KW-0472">Membrane</keyword>
<gene>
    <name evidence="4" type="ORF">J2S41_002462</name>
</gene>
<keyword evidence="1" id="KW-1133">Transmembrane helix</keyword>
<organism evidence="4 5">
    <name type="scientific">Catenuloplanes atrovinosus</name>
    <dbReference type="NCBI Taxonomy" id="137266"/>
    <lineage>
        <taxon>Bacteria</taxon>
        <taxon>Bacillati</taxon>
        <taxon>Actinomycetota</taxon>
        <taxon>Actinomycetes</taxon>
        <taxon>Micromonosporales</taxon>
        <taxon>Micromonosporaceae</taxon>
        <taxon>Catenuloplanes</taxon>
    </lineage>
</organism>
<feature type="transmembrane region" description="Helical" evidence="1">
    <location>
        <begin position="130"/>
        <end position="149"/>
    </location>
</feature>
<feature type="transmembrane region" description="Helical" evidence="1">
    <location>
        <begin position="155"/>
        <end position="175"/>
    </location>
</feature>
<evidence type="ECO:0000259" key="3">
    <source>
        <dbReference type="PROSITE" id="PS50887"/>
    </source>
</evidence>
<dbReference type="PROSITE" id="PS50887">
    <property type="entry name" value="GGDEF"/>
    <property type="match status" value="1"/>
</dbReference>
<feature type="transmembrane region" description="Helical" evidence="1">
    <location>
        <begin position="55"/>
        <end position="73"/>
    </location>
</feature>
<feature type="domain" description="EAL" evidence="2">
    <location>
        <begin position="339"/>
        <end position="592"/>
    </location>
</feature>
<feature type="domain" description="GGDEF" evidence="3">
    <location>
        <begin position="205"/>
        <end position="331"/>
    </location>
</feature>
<protein>
    <submittedName>
        <fullName evidence="4">Diguanylate cyclase (GGDEF)-like protein</fullName>
    </submittedName>
</protein>
<reference evidence="4" key="1">
    <citation type="submission" date="2023-07" db="EMBL/GenBank/DDBJ databases">
        <title>Sequencing the genomes of 1000 actinobacteria strains.</title>
        <authorList>
            <person name="Klenk H.-P."/>
        </authorList>
    </citation>
    <scope>NUCLEOTIDE SEQUENCE</scope>
    <source>
        <strain evidence="4">DSM 44707</strain>
    </source>
</reference>
<dbReference type="RefSeq" id="WP_310366948.1">
    <property type="nucleotide sequence ID" value="NZ_JAVDYB010000001.1"/>
</dbReference>
<dbReference type="Pfam" id="PF00990">
    <property type="entry name" value="GGDEF"/>
    <property type="match status" value="1"/>
</dbReference>
<dbReference type="PROSITE" id="PS50883">
    <property type="entry name" value="EAL"/>
    <property type="match status" value="1"/>
</dbReference>
<dbReference type="InterPro" id="IPR035919">
    <property type="entry name" value="EAL_sf"/>
</dbReference>
<dbReference type="InterPro" id="IPR050706">
    <property type="entry name" value="Cyclic-di-GMP_PDE-like"/>
</dbReference>
<proteinExistence type="predicted"/>